<dbReference type="PROSITE" id="PS51707">
    <property type="entry name" value="CYTH"/>
    <property type="match status" value="1"/>
</dbReference>
<feature type="domain" description="CYTH" evidence="1">
    <location>
        <begin position="1"/>
        <end position="149"/>
    </location>
</feature>
<comment type="caution">
    <text evidence="2">The sequence shown here is derived from an EMBL/GenBank/DDBJ whole genome shotgun (WGS) entry which is preliminary data.</text>
</comment>
<sequence>MIEIERKFLVTSNNFKNLAFKSTRIIQGFLNRDPERTVRIRLKDDIGVLTVKGKSSTNGLSRFEWEKEISKQDAESLFKLCEKGIIDKMRYEVKVESHIFEIDEFFGDNEGLIMAEVELQNENESFKNPDWLGEEVTGNIKYYNSQLSKQPYKTWQL</sequence>
<evidence type="ECO:0000313" key="3">
    <source>
        <dbReference type="Proteomes" id="UP001199795"/>
    </source>
</evidence>
<evidence type="ECO:0000259" key="1">
    <source>
        <dbReference type="PROSITE" id="PS51707"/>
    </source>
</evidence>
<gene>
    <name evidence="2" type="ORF">L3X37_02925</name>
</gene>
<dbReference type="InterPro" id="IPR033469">
    <property type="entry name" value="CYTH-like_dom_sf"/>
</dbReference>
<accession>A0AAE3ENG4</accession>
<evidence type="ECO:0000313" key="2">
    <source>
        <dbReference type="EMBL" id="MCF7567319.1"/>
    </source>
</evidence>
<organism evidence="2 3">
    <name type="scientific">Wocania arenilitoris</name>
    <dbReference type="NCBI Taxonomy" id="2044858"/>
    <lineage>
        <taxon>Bacteria</taxon>
        <taxon>Pseudomonadati</taxon>
        <taxon>Bacteroidota</taxon>
        <taxon>Flavobacteriia</taxon>
        <taxon>Flavobacteriales</taxon>
        <taxon>Flavobacteriaceae</taxon>
        <taxon>Wocania</taxon>
    </lineage>
</organism>
<dbReference type="Pfam" id="PF01928">
    <property type="entry name" value="CYTH"/>
    <property type="match status" value="1"/>
</dbReference>
<protein>
    <submittedName>
        <fullName evidence="2">CYTH domain-containing protein</fullName>
    </submittedName>
</protein>
<proteinExistence type="predicted"/>
<dbReference type="EMBL" id="JAKKDU010000003">
    <property type="protein sequence ID" value="MCF7567319.1"/>
    <property type="molecule type" value="Genomic_DNA"/>
</dbReference>
<dbReference type="RefSeq" id="WP_237238681.1">
    <property type="nucleotide sequence ID" value="NZ_JAKKDU010000003.1"/>
</dbReference>
<dbReference type="PANTHER" id="PTHR40114:SF1">
    <property type="entry name" value="SLR0698 PROTEIN"/>
    <property type="match status" value="1"/>
</dbReference>
<dbReference type="PIRSF" id="PIRSF016487">
    <property type="entry name" value="CYTH_UCP016487"/>
    <property type="match status" value="1"/>
</dbReference>
<dbReference type="Gene3D" id="2.40.320.10">
    <property type="entry name" value="Hypothetical Protein Pfu-838710-001"/>
    <property type="match status" value="1"/>
</dbReference>
<dbReference type="Proteomes" id="UP001199795">
    <property type="component" value="Unassembled WGS sequence"/>
</dbReference>
<dbReference type="PANTHER" id="PTHR40114">
    <property type="entry name" value="SLR0698 PROTEIN"/>
    <property type="match status" value="1"/>
</dbReference>
<dbReference type="SMART" id="SM01118">
    <property type="entry name" value="CYTH"/>
    <property type="match status" value="1"/>
</dbReference>
<dbReference type="SUPFAM" id="SSF55154">
    <property type="entry name" value="CYTH-like phosphatases"/>
    <property type="match status" value="1"/>
</dbReference>
<name>A0AAE3ENG4_9FLAO</name>
<dbReference type="InterPro" id="IPR012042">
    <property type="entry name" value="NeuTTM/CthTTM-like"/>
</dbReference>
<dbReference type="AlphaFoldDB" id="A0AAE3ENG4"/>
<dbReference type="CDD" id="cd07891">
    <property type="entry name" value="CYTH-like_CthTTM-like_1"/>
    <property type="match status" value="1"/>
</dbReference>
<dbReference type="InterPro" id="IPR023577">
    <property type="entry name" value="CYTH_domain"/>
</dbReference>
<keyword evidence="3" id="KW-1185">Reference proteome</keyword>
<reference evidence="2" key="1">
    <citation type="submission" date="2022-01" db="EMBL/GenBank/DDBJ databases">
        <title>Draft genome sequence of Sabulilitoribacter arenilitoris KCTC 52401.</title>
        <authorList>
            <person name="Oh J.-S."/>
        </authorList>
    </citation>
    <scope>NUCLEOTIDE SEQUENCE</scope>
    <source>
        <strain evidence="2">HMF6543</strain>
    </source>
</reference>